<dbReference type="Proteomes" id="UP000463961">
    <property type="component" value="Chromosome"/>
</dbReference>
<sequence>MPRRPVQALNSGYQTERGIKWNDVVDALAGLYEVRRRQNADNVDTTTMRRLAIGRLCIIMRHFTTY</sequence>
<dbReference type="AlphaFoldDB" id="A0A679IB51"/>
<keyword evidence="2" id="KW-1185">Reference proteome</keyword>
<name>A0A679IB51_9RHOO</name>
<evidence type="ECO:0000313" key="1">
    <source>
        <dbReference type="EMBL" id="BBU69923.1"/>
    </source>
</evidence>
<reference evidence="2" key="1">
    <citation type="submission" date="2020-01" db="EMBL/GenBank/DDBJ databases">
        <title>Phosphoaccumulans saitamaens gen. nov., sp. nov., a polyphosphate accumulating bacterium isolated from surface river water.</title>
        <authorList>
            <person name="Watanabe K."/>
            <person name="Suda W."/>
        </authorList>
    </citation>
    <scope>NUCLEOTIDE SEQUENCE [LARGE SCALE GENOMIC DNA]</scope>
    <source>
        <strain evidence="2">ICHIAU1</strain>
    </source>
</reference>
<evidence type="ECO:0000313" key="2">
    <source>
        <dbReference type="Proteomes" id="UP000463961"/>
    </source>
</evidence>
<accession>A0A679IB51</accession>
<organism evidence="1 2">
    <name type="scientific">Fluviibacter phosphoraccumulans</name>
    <dbReference type="NCBI Taxonomy" id="1751046"/>
    <lineage>
        <taxon>Bacteria</taxon>
        <taxon>Pseudomonadati</taxon>
        <taxon>Pseudomonadota</taxon>
        <taxon>Betaproteobacteria</taxon>
        <taxon>Rhodocyclales</taxon>
        <taxon>Fluviibacteraceae</taxon>
        <taxon>Fluviibacter</taxon>
    </lineage>
</organism>
<gene>
    <name evidence="1" type="ORF">ICHIAU1_22060</name>
</gene>
<dbReference type="EMBL" id="AP022345">
    <property type="protein sequence ID" value="BBU69923.1"/>
    <property type="molecule type" value="Genomic_DNA"/>
</dbReference>
<protein>
    <submittedName>
        <fullName evidence="1">Uncharacterized protein</fullName>
    </submittedName>
</protein>
<proteinExistence type="predicted"/>